<keyword evidence="2" id="KW-1185">Reference proteome</keyword>
<evidence type="ECO:0000313" key="2">
    <source>
        <dbReference type="Proteomes" id="UP000823485"/>
    </source>
</evidence>
<name>A0ABS2RBU6_9BACI</name>
<organism evidence="1 2">
    <name type="scientific">Siminovitchia thermophila</name>
    <dbReference type="NCBI Taxonomy" id="1245522"/>
    <lineage>
        <taxon>Bacteria</taxon>
        <taxon>Bacillati</taxon>
        <taxon>Bacillota</taxon>
        <taxon>Bacilli</taxon>
        <taxon>Bacillales</taxon>
        <taxon>Bacillaceae</taxon>
        <taxon>Siminovitchia</taxon>
    </lineage>
</organism>
<evidence type="ECO:0000313" key="1">
    <source>
        <dbReference type="EMBL" id="MBM7717127.1"/>
    </source>
</evidence>
<dbReference type="Proteomes" id="UP000823485">
    <property type="component" value="Unassembled WGS sequence"/>
</dbReference>
<sequence>MERKLELQLKKVGRVQGIQEKLLGMPQVILEMRSKKERRIYYQAAPKLLEACLVNVGDRGISTLKSWIEVWL</sequence>
<gene>
    <name evidence="1" type="ORF">JOC94_004152</name>
</gene>
<proteinExistence type="predicted"/>
<reference evidence="1 2" key="1">
    <citation type="submission" date="2021-01" db="EMBL/GenBank/DDBJ databases">
        <title>Genomic Encyclopedia of Type Strains, Phase IV (KMG-IV): sequencing the most valuable type-strain genomes for metagenomic binning, comparative biology and taxonomic classification.</title>
        <authorList>
            <person name="Goeker M."/>
        </authorList>
    </citation>
    <scope>NUCLEOTIDE SEQUENCE [LARGE SCALE GENOMIC DNA]</scope>
    <source>
        <strain evidence="1 2">DSM 105453</strain>
    </source>
</reference>
<accession>A0ABS2RBU6</accession>
<dbReference type="RefSeq" id="WP_139345630.1">
    <property type="nucleotide sequence ID" value="NZ_JAFBFH010000039.1"/>
</dbReference>
<comment type="caution">
    <text evidence="1">The sequence shown here is derived from an EMBL/GenBank/DDBJ whole genome shotgun (WGS) entry which is preliminary data.</text>
</comment>
<dbReference type="EMBL" id="JAFBFH010000039">
    <property type="protein sequence ID" value="MBM7717127.1"/>
    <property type="molecule type" value="Genomic_DNA"/>
</dbReference>
<protein>
    <submittedName>
        <fullName evidence="1">Uncharacterized protein</fullName>
    </submittedName>
</protein>